<proteinExistence type="predicted"/>
<dbReference type="GO" id="GO:0003700">
    <property type="term" value="F:DNA-binding transcription factor activity"/>
    <property type="evidence" value="ECO:0007669"/>
    <property type="project" value="InterPro"/>
</dbReference>
<protein>
    <submittedName>
        <fullName evidence="5">MarR family transcriptional regulator</fullName>
    </submittedName>
</protein>
<keyword evidence="2" id="KW-0238">DNA-binding</keyword>
<dbReference type="PANTHER" id="PTHR42756:SF1">
    <property type="entry name" value="TRANSCRIPTIONAL REPRESSOR OF EMRAB OPERON"/>
    <property type="match status" value="1"/>
</dbReference>
<evidence type="ECO:0000256" key="2">
    <source>
        <dbReference type="ARBA" id="ARBA00023125"/>
    </source>
</evidence>
<dbReference type="GO" id="GO:0003677">
    <property type="term" value="F:DNA binding"/>
    <property type="evidence" value="ECO:0007669"/>
    <property type="project" value="UniProtKB-KW"/>
</dbReference>
<dbReference type="EMBL" id="DVLT01000027">
    <property type="protein sequence ID" value="HIU02366.1"/>
    <property type="molecule type" value="Genomic_DNA"/>
</dbReference>
<dbReference type="Pfam" id="PF12802">
    <property type="entry name" value="MarR_2"/>
    <property type="match status" value="1"/>
</dbReference>
<dbReference type="InterPro" id="IPR000835">
    <property type="entry name" value="HTH_MarR-typ"/>
</dbReference>
<evidence type="ECO:0000313" key="6">
    <source>
        <dbReference type="Proteomes" id="UP000824164"/>
    </source>
</evidence>
<accession>A0A9D1HFK4</accession>
<feature type="domain" description="HTH marR-type" evidence="4">
    <location>
        <begin position="4"/>
        <end position="147"/>
    </location>
</feature>
<evidence type="ECO:0000256" key="1">
    <source>
        <dbReference type="ARBA" id="ARBA00023015"/>
    </source>
</evidence>
<dbReference type="PANTHER" id="PTHR42756">
    <property type="entry name" value="TRANSCRIPTIONAL REGULATOR, MARR"/>
    <property type="match status" value="1"/>
</dbReference>
<sequence length="150" mass="18094">MEDHYILNTDVSFYVKKLDNHIQRIIYSLYDRKAFQECSLMNMWVVDFLYHQEKKGQDVFQKDVEAEFYINRATASKMLSLMEEKRLILRKSSDKDARLKKIVLLERGYELQRLCRTIREEVERRITRNMSEEEVGHFKALCSRMMGNLN</sequence>
<dbReference type="InterPro" id="IPR036388">
    <property type="entry name" value="WH-like_DNA-bd_sf"/>
</dbReference>
<dbReference type="PROSITE" id="PS50995">
    <property type="entry name" value="HTH_MARR_2"/>
    <property type="match status" value="1"/>
</dbReference>
<dbReference type="SUPFAM" id="SSF46785">
    <property type="entry name" value="Winged helix' DNA-binding domain"/>
    <property type="match status" value="1"/>
</dbReference>
<reference evidence="5" key="2">
    <citation type="journal article" date="2021" name="PeerJ">
        <title>Extensive microbial diversity within the chicken gut microbiome revealed by metagenomics and culture.</title>
        <authorList>
            <person name="Gilroy R."/>
            <person name="Ravi A."/>
            <person name="Getino M."/>
            <person name="Pursley I."/>
            <person name="Horton D.L."/>
            <person name="Alikhan N.F."/>
            <person name="Baker D."/>
            <person name="Gharbi K."/>
            <person name="Hall N."/>
            <person name="Watson M."/>
            <person name="Adriaenssens E.M."/>
            <person name="Foster-Nyarko E."/>
            <person name="Jarju S."/>
            <person name="Secka A."/>
            <person name="Antonio M."/>
            <person name="Oren A."/>
            <person name="Chaudhuri R.R."/>
            <person name="La Ragione R."/>
            <person name="Hildebrand F."/>
            <person name="Pallen M.J."/>
        </authorList>
    </citation>
    <scope>NUCLEOTIDE SEQUENCE</scope>
    <source>
        <strain evidence="5">CHK187-14744</strain>
    </source>
</reference>
<comment type="caution">
    <text evidence="5">The sequence shown here is derived from an EMBL/GenBank/DDBJ whole genome shotgun (WGS) entry which is preliminary data.</text>
</comment>
<organism evidence="5 6">
    <name type="scientific">Candidatus Onthocola gallistercoris</name>
    <dbReference type="NCBI Taxonomy" id="2840876"/>
    <lineage>
        <taxon>Bacteria</taxon>
        <taxon>Bacillati</taxon>
        <taxon>Bacillota</taxon>
        <taxon>Bacilli</taxon>
        <taxon>Candidatus Onthocola</taxon>
    </lineage>
</organism>
<dbReference type="Proteomes" id="UP000824164">
    <property type="component" value="Unassembled WGS sequence"/>
</dbReference>
<reference evidence="5" key="1">
    <citation type="submission" date="2020-10" db="EMBL/GenBank/DDBJ databases">
        <authorList>
            <person name="Gilroy R."/>
        </authorList>
    </citation>
    <scope>NUCLEOTIDE SEQUENCE</scope>
    <source>
        <strain evidence="5">CHK187-14744</strain>
    </source>
</reference>
<keyword evidence="1" id="KW-0805">Transcription regulation</keyword>
<name>A0A9D1HFK4_9FIRM</name>
<dbReference type="InterPro" id="IPR036390">
    <property type="entry name" value="WH_DNA-bd_sf"/>
</dbReference>
<gene>
    <name evidence="5" type="ORF">IAB63_03830</name>
</gene>
<dbReference type="AlphaFoldDB" id="A0A9D1HFK4"/>
<keyword evidence="3" id="KW-0804">Transcription</keyword>
<evidence type="ECO:0000313" key="5">
    <source>
        <dbReference type="EMBL" id="HIU02366.1"/>
    </source>
</evidence>
<evidence type="ECO:0000256" key="3">
    <source>
        <dbReference type="ARBA" id="ARBA00023163"/>
    </source>
</evidence>
<evidence type="ECO:0000259" key="4">
    <source>
        <dbReference type="PROSITE" id="PS50995"/>
    </source>
</evidence>
<dbReference type="PRINTS" id="PR00598">
    <property type="entry name" value="HTHMARR"/>
</dbReference>
<dbReference type="Gene3D" id="1.10.10.10">
    <property type="entry name" value="Winged helix-like DNA-binding domain superfamily/Winged helix DNA-binding domain"/>
    <property type="match status" value="1"/>
</dbReference>